<gene>
    <name evidence="2" type="ORF">HZH66_002258</name>
</gene>
<comment type="caution">
    <text evidence="2">The sequence shown here is derived from an EMBL/GenBank/DDBJ whole genome shotgun (WGS) entry which is preliminary data.</text>
</comment>
<evidence type="ECO:0000256" key="1">
    <source>
        <dbReference type="SAM" id="MobiDB-lite"/>
    </source>
</evidence>
<evidence type="ECO:0000313" key="2">
    <source>
        <dbReference type="EMBL" id="KAF7407721.1"/>
    </source>
</evidence>
<accession>A0A834KJ31</accession>
<reference evidence="2" key="1">
    <citation type="journal article" date="2020" name="G3 (Bethesda)">
        <title>High-Quality Assemblies for Three Invasive Social Wasps from the &lt;i&gt;Vespula&lt;/i&gt; Genus.</title>
        <authorList>
            <person name="Harrop T.W.R."/>
            <person name="Guhlin J."/>
            <person name="McLaughlin G.M."/>
            <person name="Permina E."/>
            <person name="Stockwell P."/>
            <person name="Gilligan J."/>
            <person name="Le Lec M.F."/>
            <person name="Gruber M.A.M."/>
            <person name="Quinn O."/>
            <person name="Lovegrove M."/>
            <person name="Duncan E.J."/>
            <person name="Remnant E.J."/>
            <person name="Van Eeckhoven J."/>
            <person name="Graham B."/>
            <person name="Knapp R.A."/>
            <person name="Langford K.W."/>
            <person name="Kronenberg Z."/>
            <person name="Press M.O."/>
            <person name="Eacker S.M."/>
            <person name="Wilson-Rankin E.E."/>
            <person name="Purcell J."/>
            <person name="Lester P.J."/>
            <person name="Dearden P.K."/>
        </authorList>
    </citation>
    <scope>NUCLEOTIDE SEQUENCE</scope>
    <source>
        <strain evidence="2">Marl-1</strain>
    </source>
</reference>
<feature type="compositionally biased region" description="Acidic residues" evidence="1">
    <location>
        <begin position="1"/>
        <end position="39"/>
    </location>
</feature>
<dbReference type="AlphaFoldDB" id="A0A834KJ31"/>
<dbReference type="EMBL" id="JACSEA010000002">
    <property type="protein sequence ID" value="KAF7407721.1"/>
    <property type="molecule type" value="Genomic_DNA"/>
</dbReference>
<feature type="region of interest" description="Disordered" evidence="1">
    <location>
        <begin position="1"/>
        <end position="51"/>
    </location>
</feature>
<proteinExistence type="predicted"/>
<feature type="compositionally biased region" description="Basic and acidic residues" evidence="1">
    <location>
        <begin position="40"/>
        <end position="50"/>
    </location>
</feature>
<sequence length="106" mass="12255">MNRDDESEVNDDDDDKDDKKDEEDEDEDKDEDEDVDENDHDTMAKADTQRHYKMIGSRCSRSLRDRIGILCRNFALGLNETALASPNCKISRFPFGVTNISNYDLF</sequence>
<keyword evidence="3" id="KW-1185">Reference proteome</keyword>
<organism evidence="2 3">
    <name type="scientific">Vespula vulgaris</name>
    <name type="common">Yellow jacket</name>
    <name type="synonym">Wasp</name>
    <dbReference type="NCBI Taxonomy" id="7454"/>
    <lineage>
        <taxon>Eukaryota</taxon>
        <taxon>Metazoa</taxon>
        <taxon>Ecdysozoa</taxon>
        <taxon>Arthropoda</taxon>
        <taxon>Hexapoda</taxon>
        <taxon>Insecta</taxon>
        <taxon>Pterygota</taxon>
        <taxon>Neoptera</taxon>
        <taxon>Endopterygota</taxon>
        <taxon>Hymenoptera</taxon>
        <taxon>Apocrita</taxon>
        <taxon>Aculeata</taxon>
        <taxon>Vespoidea</taxon>
        <taxon>Vespidae</taxon>
        <taxon>Vespinae</taxon>
        <taxon>Vespula</taxon>
    </lineage>
</organism>
<dbReference type="Proteomes" id="UP000614350">
    <property type="component" value="Unassembled WGS sequence"/>
</dbReference>
<protein>
    <submittedName>
        <fullName evidence="2">Uncharacterized protein</fullName>
    </submittedName>
</protein>
<evidence type="ECO:0000313" key="3">
    <source>
        <dbReference type="Proteomes" id="UP000614350"/>
    </source>
</evidence>
<name>A0A834KJ31_VESVU</name>